<proteinExistence type="inferred from homology"/>
<dbReference type="PIRSF" id="PIRSF001348">
    <property type="entry name" value="PEP_carboxykinase_GTP"/>
    <property type="match status" value="1"/>
</dbReference>
<dbReference type="RefSeq" id="WP_262097019.1">
    <property type="nucleotide sequence ID" value="NZ_JAOEGN010000023.1"/>
</dbReference>
<dbReference type="InterPro" id="IPR018091">
    <property type="entry name" value="PEP_carboxykin_GTP_CS"/>
</dbReference>
<comment type="subcellular location">
    <subcellularLocation>
        <location evidence="9">Cytoplasm</location>
    </subcellularLocation>
</comment>
<evidence type="ECO:0000256" key="5">
    <source>
        <dbReference type="ARBA" id="ARBA00022793"/>
    </source>
</evidence>
<reference evidence="13" key="1">
    <citation type="submission" date="2023-07" db="EMBL/GenBank/DDBJ databases">
        <title>Novel Mycoplasma species identified in domestic and wild animals.</title>
        <authorList>
            <person name="Volokhov D.V."/>
            <person name="Furtak V.A."/>
            <person name="Zagorodnyaya T.A."/>
        </authorList>
    </citation>
    <scope>NUCLEOTIDE SEQUENCE [LARGE SCALE GENOMIC DNA]</scope>
    <source>
        <strain evidence="13">92-19</strain>
    </source>
</reference>
<evidence type="ECO:0000256" key="1">
    <source>
        <dbReference type="ARBA" id="ARBA00005796"/>
    </source>
</evidence>
<dbReference type="Gene3D" id="2.170.8.10">
    <property type="entry name" value="Phosphoenolpyruvate Carboxykinase, domain 2"/>
    <property type="match status" value="1"/>
</dbReference>
<comment type="cofactor">
    <cofactor evidence="9">
        <name>Mn(2+)</name>
        <dbReference type="ChEBI" id="CHEBI:29035"/>
    </cofactor>
    <text evidence="9">Binds 1 Mn(2+) ion per subunit.</text>
</comment>
<evidence type="ECO:0000259" key="10">
    <source>
        <dbReference type="Pfam" id="PF00821"/>
    </source>
</evidence>
<dbReference type="SUPFAM" id="SSF68923">
    <property type="entry name" value="PEP carboxykinase N-terminal domain"/>
    <property type="match status" value="1"/>
</dbReference>
<dbReference type="GO" id="GO:0016491">
    <property type="term" value="F:oxidoreductase activity"/>
    <property type="evidence" value="ECO:0007669"/>
    <property type="project" value="UniProtKB-KW"/>
</dbReference>
<keyword evidence="13" id="KW-1185">Reference proteome</keyword>
<feature type="binding site" evidence="9">
    <location>
        <position position="376"/>
    </location>
    <ligand>
        <name>GTP</name>
        <dbReference type="ChEBI" id="CHEBI:37565"/>
    </ligand>
</feature>
<dbReference type="PROSITE" id="PS00505">
    <property type="entry name" value="PEPCK_GTP"/>
    <property type="match status" value="1"/>
</dbReference>
<feature type="domain" description="Phosphoenolpyruvate carboxykinase GTP-utilising N-terminal" evidence="11">
    <location>
        <begin position="9"/>
        <end position="229"/>
    </location>
</feature>
<evidence type="ECO:0000256" key="2">
    <source>
        <dbReference type="ARBA" id="ARBA00022432"/>
    </source>
</evidence>
<dbReference type="EMBL" id="JAOEGN010000023">
    <property type="protein sequence ID" value="MCU0105700.1"/>
    <property type="molecule type" value="Genomic_DNA"/>
</dbReference>
<dbReference type="GO" id="GO:0004613">
    <property type="term" value="F:phosphoenolpyruvate carboxykinase (GTP) activity"/>
    <property type="evidence" value="ECO:0007669"/>
    <property type="project" value="UniProtKB-EC"/>
</dbReference>
<comment type="subunit">
    <text evidence="9">Monomer.</text>
</comment>
<feature type="binding site" evidence="9">
    <location>
        <begin position="209"/>
        <end position="211"/>
    </location>
    <ligand>
        <name>substrate</name>
    </ligand>
</feature>
<dbReference type="Gene3D" id="3.40.449.10">
    <property type="entry name" value="Phosphoenolpyruvate Carboxykinase, domain 1"/>
    <property type="match status" value="1"/>
</dbReference>
<feature type="active site" evidence="9">
    <location>
        <position position="262"/>
    </location>
</feature>
<feature type="binding site" evidence="9">
    <location>
        <begin position="374"/>
        <end position="376"/>
    </location>
    <ligand>
        <name>substrate</name>
    </ligand>
</feature>
<keyword evidence="8 9" id="KW-0456">Lyase</keyword>
<evidence type="ECO:0000313" key="13">
    <source>
        <dbReference type="Proteomes" id="UP001209076"/>
    </source>
</evidence>
<keyword evidence="2 9" id="KW-0312">Gluconeogenesis</keyword>
<dbReference type="InterPro" id="IPR013035">
    <property type="entry name" value="PEP_carboxykinase_C"/>
</dbReference>
<feature type="binding site" evidence="9">
    <location>
        <position position="285"/>
    </location>
    <ligand>
        <name>Mn(2+)</name>
        <dbReference type="ChEBI" id="CHEBI:29035"/>
    </ligand>
</feature>
<feature type="binding site" evidence="9">
    <location>
        <position position="238"/>
    </location>
    <ligand>
        <name>Mn(2+)</name>
        <dbReference type="ChEBI" id="CHEBI:29035"/>
    </ligand>
</feature>
<keyword evidence="4 9" id="KW-0547">Nucleotide-binding</keyword>
<organism evidence="12 13">
    <name type="scientific">Paracholeplasma vituli</name>
    <dbReference type="NCBI Taxonomy" id="69473"/>
    <lineage>
        <taxon>Bacteria</taxon>
        <taxon>Bacillati</taxon>
        <taxon>Mycoplasmatota</taxon>
        <taxon>Mollicutes</taxon>
        <taxon>Acholeplasmatales</taxon>
        <taxon>Acholeplasmataceae</taxon>
        <taxon>Paracholeplasma</taxon>
    </lineage>
</organism>
<dbReference type="PANTHER" id="PTHR11561">
    <property type="entry name" value="PHOSPHOENOLPYRUVATE CARBOXYKINASE"/>
    <property type="match status" value="1"/>
</dbReference>
<evidence type="ECO:0000256" key="8">
    <source>
        <dbReference type="ARBA" id="ARBA00023239"/>
    </source>
</evidence>
<dbReference type="InterPro" id="IPR008209">
    <property type="entry name" value="PEP_carboxykinase_GTP"/>
</dbReference>
<comment type="similarity">
    <text evidence="1 9">Belongs to the phosphoenolpyruvate carboxykinase [GTP] family.</text>
</comment>
<dbReference type="Gene3D" id="3.90.228.20">
    <property type="match status" value="1"/>
</dbReference>
<evidence type="ECO:0000256" key="6">
    <source>
        <dbReference type="ARBA" id="ARBA00023134"/>
    </source>
</evidence>
<dbReference type="CDD" id="cd00819">
    <property type="entry name" value="PEPCK_GTP"/>
    <property type="match status" value="1"/>
</dbReference>
<dbReference type="InterPro" id="IPR035077">
    <property type="entry name" value="PEP_carboxykinase_GTP_C"/>
</dbReference>
<evidence type="ECO:0000313" key="12">
    <source>
        <dbReference type="EMBL" id="MCU0105700.1"/>
    </source>
</evidence>
<keyword evidence="7 9" id="KW-0464">Manganese</keyword>
<protein>
    <recommendedName>
        <fullName evidence="9">Phosphoenolpyruvate carboxykinase [GTP]</fullName>
        <shortName evidence="9">PEP carboxykinase</shortName>
        <shortName evidence="9">PEPCK</shortName>
        <ecNumber evidence="9">4.1.1.32</ecNumber>
    </recommendedName>
    <alternativeName>
        <fullName evidence="9">GTP-dependent phosphoenolpyruvate carboxykinase</fullName>
        <shortName evidence="9">GTP-PEPCK</shortName>
    </alternativeName>
</protein>
<keyword evidence="5 9" id="KW-0210">Decarboxylase</keyword>
<keyword evidence="3 9" id="KW-0479">Metal-binding</keyword>
<dbReference type="SUPFAM" id="SSF53795">
    <property type="entry name" value="PEP carboxykinase-like"/>
    <property type="match status" value="1"/>
</dbReference>
<keyword evidence="9" id="KW-0963">Cytoplasm</keyword>
<dbReference type="Proteomes" id="UP001209076">
    <property type="component" value="Unassembled WGS sequence"/>
</dbReference>
<name>A0ABT2PXL2_9MOLU</name>
<dbReference type="EC" id="4.1.1.32" evidence="9"/>
<dbReference type="Pfam" id="PF00821">
    <property type="entry name" value="PEPCK_GTP"/>
    <property type="match status" value="1"/>
</dbReference>
<dbReference type="InterPro" id="IPR008210">
    <property type="entry name" value="PEP_carboxykinase_N"/>
</dbReference>
<keyword evidence="12" id="KW-0560">Oxidoreductase</keyword>
<comment type="catalytic activity">
    <reaction evidence="9">
        <text>oxaloacetate + GTP = phosphoenolpyruvate + GDP + CO2</text>
        <dbReference type="Rhea" id="RHEA:10388"/>
        <dbReference type="ChEBI" id="CHEBI:16452"/>
        <dbReference type="ChEBI" id="CHEBI:16526"/>
        <dbReference type="ChEBI" id="CHEBI:37565"/>
        <dbReference type="ChEBI" id="CHEBI:58189"/>
        <dbReference type="ChEBI" id="CHEBI:58702"/>
        <dbReference type="EC" id="4.1.1.32"/>
    </reaction>
</comment>
<sequence>MIKNETLSNWIFDMAKLCQPKDIYWCNGSDIEYQTLIDQLVKEKKAVKLNTEKRPNSYAFFSDPSDVARVEDRTFIASIKESDSGPTNNWYEPKALKEKMTELYSGSMVGRTMYVIPFIMGPVGAKIAQIGVQITDSPYVVLNMRLMTRMGSKILRMIEDGAPFVPCMHSVGYPLNNRPDIDWPSAPIEEKYIAHFPEERLIWSYGSGYGGNALLGKKCLALRIASKIAQAEHWMAEHMLILKITNPEGSSKFILGAFPSACGKTNLAMLVPTIPGWKVETVGDDIAWIFKKKDGKFYAINPEKGFFGVAKGTSYQTNPNAMKSIEKNTIFTNVALTEDLDVWWEGMGETPDKLISWKKEVWHKGDTTPAAHPNSRFTVAIEQAPNLAKEYDDPEGVPISAILVGGRRATTIPLVTESYDYNHGIFMGSMMGSEITAAAISNDIGKVRRDPFAMLPFIGYHVADYLSHWFTMKEGSKSANLPKFYYVNWFKKDEKGNFMWPGYGDNSRVLKWIFERAEGKAKGIETPIGIMPDLNDFDTKGLSIELDTLKRLFEVDRDAWKQEMIDLKAYYHSLGEKMPKALYDELEKQIARLNA</sequence>
<feature type="domain" description="Phosphoenolpyruvate carboxykinase C-terminal P-loop" evidence="10">
    <location>
        <begin position="234"/>
        <end position="591"/>
    </location>
</feature>
<comment type="pathway">
    <text evidence="9">Carbohydrate biosynthesis; gluconeogenesis.</text>
</comment>
<evidence type="ECO:0000259" key="11">
    <source>
        <dbReference type="Pfam" id="PF17297"/>
    </source>
</evidence>
<evidence type="ECO:0000256" key="3">
    <source>
        <dbReference type="ARBA" id="ARBA00022723"/>
    </source>
</evidence>
<accession>A0ABT2PXL2</accession>
<dbReference type="InterPro" id="IPR035078">
    <property type="entry name" value="PEP_carboxykinase_GTP_N"/>
</dbReference>
<feature type="binding site" evidence="9">
    <location>
        <position position="69"/>
    </location>
    <ligand>
        <name>substrate</name>
    </ligand>
</feature>
<comment type="caution">
    <text evidence="12">The sequence shown here is derived from an EMBL/GenBank/DDBJ whole genome shotgun (WGS) entry which is preliminary data.</text>
</comment>
<dbReference type="PANTHER" id="PTHR11561:SF0">
    <property type="entry name" value="PHOSPHOENOLPYRUVATE CARBOXYKINASE [GTP]-RELATED"/>
    <property type="match status" value="1"/>
</dbReference>
<gene>
    <name evidence="9" type="primary">pckG</name>
    <name evidence="12" type="ORF">N7603_08525</name>
</gene>
<keyword evidence="6 9" id="KW-0342">GTP-binding</keyword>
<evidence type="ECO:0000256" key="9">
    <source>
        <dbReference type="HAMAP-Rule" id="MF_00452"/>
    </source>
</evidence>
<dbReference type="Pfam" id="PF17297">
    <property type="entry name" value="PEPCK_N"/>
    <property type="match status" value="1"/>
</dbReference>
<feature type="binding site" evidence="9">
    <location>
        <position position="407"/>
    </location>
    <ligand>
        <name>GTP</name>
        <dbReference type="ChEBI" id="CHEBI:37565"/>
    </ligand>
</feature>
<dbReference type="HAMAP" id="MF_00452">
    <property type="entry name" value="PEPCK_GTP"/>
    <property type="match status" value="1"/>
</dbReference>
<feature type="binding site" evidence="9">
    <location>
        <position position="260"/>
    </location>
    <ligand>
        <name>substrate</name>
    </ligand>
</feature>
<comment type="function">
    <text evidence="9">Catalyzes the conversion of oxaloacetate (OAA) to phosphoenolpyruvate (PEP), the rate-limiting step in the metabolic pathway that produces glucose from lactate and other precursors derived from the citric acid cycle.</text>
</comment>
<feature type="binding site" evidence="9">
    <location>
        <begin position="503"/>
        <end position="506"/>
    </location>
    <ligand>
        <name>GTP</name>
        <dbReference type="ChEBI" id="CHEBI:37565"/>
    </ligand>
</feature>
<feature type="binding site" evidence="9">
    <location>
        <position position="218"/>
    </location>
    <ligand>
        <name>Mn(2+)</name>
        <dbReference type="ChEBI" id="CHEBI:29035"/>
    </ligand>
</feature>
<dbReference type="NCBIfam" id="NF003253">
    <property type="entry name" value="PRK04210.1"/>
    <property type="match status" value="1"/>
</dbReference>
<evidence type="ECO:0000256" key="7">
    <source>
        <dbReference type="ARBA" id="ARBA00023211"/>
    </source>
</evidence>
<feature type="binding site" evidence="9">
    <location>
        <begin position="261"/>
        <end position="266"/>
    </location>
    <ligand>
        <name>GTP</name>
        <dbReference type="ChEBI" id="CHEBI:37565"/>
    </ligand>
</feature>
<evidence type="ECO:0000256" key="4">
    <source>
        <dbReference type="ARBA" id="ARBA00022741"/>
    </source>
</evidence>